<dbReference type="InterPro" id="IPR001387">
    <property type="entry name" value="Cro/C1-type_HTH"/>
</dbReference>
<comment type="caution">
    <text evidence="1">The sequence shown here is derived from an EMBL/GenBank/DDBJ whole genome shotgun (WGS) entry which is preliminary data.</text>
</comment>
<protein>
    <submittedName>
        <fullName evidence="1">Helix-turn-helix domain-containing protein</fullName>
    </submittedName>
</protein>
<evidence type="ECO:0000313" key="2">
    <source>
        <dbReference type="Proteomes" id="UP001299068"/>
    </source>
</evidence>
<accession>A0ABS7KVV2</accession>
<proteinExistence type="predicted"/>
<dbReference type="EMBL" id="JAIKTU010000004">
    <property type="protein sequence ID" value="MBY0754944.1"/>
    <property type="molecule type" value="Genomic_DNA"/>
</dbReference>
<dbReference type="RefSeq" id="WP_221859861.1">
    <property type="nucleotide sequence ID" value="NZ_JAIKTU010000004.1"/>
</dbReference>
<dbReference type="CDD" id="cd00093">
    <property type="entry name" value="HTH_XRE"/>
    <property type="match status" value="1"/>
</dbReference>
<keyword evidence="2" id="KW-1185">Reference proteome</keyword>
<dbReference type="SUPFAM" id="SSF47413">
    <property type="entry name" value="lambda repressor-like DNA-binding domains"/>
    <property type="match status" value="1"/>
</dbReference>
<dbReference type="InterPro" id="IPR010982">
    <property type="entry name" value="Lambda_DNA-bd_dom_sf"/>
</dbReference>
<sequence length="146" mass="16713">MNEKNTTELLDRLKNTKNIKELENYIDSIDEYTYTDFAKYILNKCEEKGIKKSELINKADISRTYGYQILSGDKNPSRDKIIKLCISAKLNLDETERALAIAKVGKLYAKDPRDSALIFAINKGLSVADANEFLFNLNESFAFRDE</sequence>
<gene>
    <name evidence="1" type="ORF">K5V21_05690</name>
</gene>
<evidence type="ECO:0000313" key="1">
    <source>
        <dbReference type="EMBL" id="MBY0754944.1"/>
    </source>
</evidence>
<organism evidence="1 2">
    <name type="scientific">Clostridium sardiniense</name>
    <name type="common">Clostridium absonum</name>
    <dbReference type="NCBI Taxonomy" id="29369"/>
    <lineage>
        <taxon>Bacteria</taxon>
        <taxon>Bacillati</taxon>
        <taxon>Bacillota</taxon>
        <taxon>Clostridia</taxon>
        <taxon>Eubacteriales</taxon>
        <taxon>Clostridiaceae</taxon>
        <taxon>Clostridium</taxon>
    </lineage>
</organism>
<dbReference type="Gene3D" id="1.10.260.40">
    <property type="entry name" value="lambda repressor-like DNA-binding domains"/>
    <property type="match status" value="1"/>
</dbReference>
<reference evidence="1 2" key="1">
    <citation type="journal article" date="2021" name="Cell Host Microbe">
        <title>in vivo commensal control of Clostridioides difficile virulence.</title>
        <authorList>
            <person name="Girinathan B.P."/>
            <person name="Dibenedetto N."/>
            <person name="Worley J.N."/>
            <person name="Peltier J."/>
            <person name="Arrieta-Ortiz M.L."/>
            <person name="Rupa Christinal Immanuel S."/>
            <person name="Lavin R."/>
            <person name="Delaney M.L."/>
            <person name="Cummins C."/>
            <person name="Hoffmann M."/>
            <person name="Luo Y."/>
            <person name="Gonzalez-Escalona N."/>
            <person name="Allard M."/>
            <person name="Onderdonk A.B."/>
            <person name="Gerber G.K."/>
            <person name="Sonenshein A.L."/>
            <person name="Baliga N."/>
            <person name="Dupuy B."/>
            <person name="Bry L."/>
        </authorList>
    </citation>
    <scope>NUCLEOTIDE SEQUENCE [LARGE SCALE GENOMIC DNA]</scope>
    <source>
        <strain evidence="1 2">DSM 599</strain>
    </source>
</reference>
<dbReference type="Proteomes" id="UP001299068">
    <property type="component" value="Unassembled WGS sequence"/>
</dbReference>
<name>A0ABS7KVV2_CLOSR</name>